<dbReference type="SUPFAM" id="SSF55961">
    <property type="entry name" value="Bet v1-like"/>
    <property type="match status" value="1"/>
</dbReference>
<dbReference type="InterPro" id="IPR013538">
    <property type="entry name" value="ASHA1/2-like_C"/>
</dbReference>
<feature type="domain" description="Activator of Hsp90 ATPase homologue 1/2-like C-terminal" evidence="2">
    <location>
        <begin position="25"/>
        <end position="144"/>
    </location>
</feature>
<evidence type="ECO:0000259" key="2">
    <source>
        <dbReference type="Pfam" id="PF08327"/>
    </source>
</evidence>
<organism evidence="3 4">
    <name type="scientific">Prauserella cavernicola</name>
    <dbReference type="NCBI Taxonomy" id="2800127"/>
    <lineage>
        <taxon>Bacteria</taxon>
        <taxon>Bacillati</taxon>
        <taxon>Actinomycetota</taxon>
        <taxon>Actinomycetes</taxon>
        <taxon>Pseudonocardiales</taxon>
        <taxon>Pseudonocardiaceae</taxon>
        <taxon>Prauserella</taxon>
    </lineage>
</organism>
<sequence>MERGSVIETGDGRPALRFERHVRHAPEKVWRAITEPEHLRSWFPAVVEFDLSPGARLRFGVTPEQIRRYGMDPGHVTEGEVLRADPPKLLEFTWGEELLRWELTSDGEGGCHVVFTNVVDDRDTLAPAAAGWHAGLEVMLAQLDGRDVDWSPFDRAEELAQLYG</sequence>
<dbReference type="Gene3D" id="3.30.530.20">
    <property type="match status" value="1"/>
</dbReference>
<comment type="similarity">
    <text evidence="1">Belongs to the AHA1 family.</text>
</comment>
<name>A0A934V7F6_9PSEU</name>
<proteinExistence type="inferred from homology"/>
<dbReference type="EMBL" id="JAENJH010000010">
    <property type="protein sequence ID" value="MBK1788532.1"/>
    <property type="molecule type" value="Genomic_DNA"/>
</dbReference>
<gene>
    <name evidence="3" type="ORF">JHE00_29750</name>
</gene>
<dbReference type="Pfam" id="PF08327">
    <property type="entry name" value="AHSA1"/>
    <property type="match status" value="1"/>
</dbReference>
<protein>
    <submittedName>
        <fullName evidence="3">SRPBCC family protein</fullName>
    </submittedName>
</protein>
<accession>A0A934V7F6</accession>
<dbReference type="InterPro" id="IPR023393">
    <property type="entry name" value="START-like_dom_sf"/>
</dbReference>
<comment type="caution">
    <text evidence="3">The sequence shown here is derived from an EMBL/GenBank/DDBJ whole genome shotgun (WGS) entry which is preliminary data.</text>
</comment>
<dbReference type="CDD" id="cd08899">
    <property type="entry name" value="SRPBCC_CalC_Aha1-like_6"/>
    <property type="match status" value="1"/>
</dbReference>
<evidence type="ECO:0000313" key="3">
    <source>
        <dbReference type="EMBL" id="MBK1788532.1"/>
    </source>
</evidence>
<reference evidence="3" key="1">
    <citation type="submission" date="2020-12" db="EMBL/GenBank/DDBJ databases">
        <title>Prauserella sp. ASG 168, a novel actinomycete isolated from cave rock.</title>
        <authorList>
            <person name="Suriyachadkun C."/>
        </authorList>
    </citation>
    <scope>NUCLEOTIDE SEQUENCE</scope>
    <source>
        <strain evidence="3">ASG 168</strain>
    </source>
</reference>
<evidence type="ECO:0000313" key="4">
    <source>
        <dbReference type="Proteomes" id="UP000635245"/>
    </source>
</evidence>
<dbReference type="Proteomes" id="UP000635245">
    <property type="component" value="Unassembled WGS sequence"/>
</dbReference>
<keyword evidence="4" id="KW-1185">Reference proteome</keyword>
<dbReference type="AlphaFoldDB" id="A0A934V7F6"/>
<evidence type="ECO:0000256" key="1">
    <source>
        <dbReference type="ARBA" id="ARBA00006817"/>
    </source>
</evidence>